<dbReference type="AlphaFoldDB" id="A0AAV2ITP7"/>
<dbReference type="SUPFAM" id="SSF56436">
    <property type="entry name" value="C-type lectin-like"/>
    <property type="match status" value="1"/>
</dbReference>
<evidence type="ECO:0000313" key="4">
    <source>
        <dbReference type="Proteomes" id="UP001497497"/>
    </source>
</evidence>
<accession>A0AAV2ITP7</accession>
<evidence type="ECO:0000256" key="1">
    <source>
        <dbReference type="ARBA" id="ARBA00023157"/>
    </source>
</evidence>
<gene>
    <name evidence="3" type="ORF">GSLYS_00021646001</name>
</gene>
<feature type="non-terminal residue" evidence="3">
    <location>
        <position position="106"/>
    </location>
</feature>
<evidence type="ECO:0000313" key="3">
    <source>
        <dbReference type="EMBL" id="CAL1548329.1"/>
    </source>
</evidence>
<dbReference type="PANTHER" id="PTHR22803">
    <property type="entry name" value="MANNOSE, PHOSPHOLIPASE, LECTIN RECEPTOR RELATED"/>
    <property type="match status" value="1"/>
</dbReference>
<name>A0AAV2ITP7_LYMST</name>
<dbReference type="InterPro" id="IPR050111">
    <property type="entry name" value="C-type_lectin/snaclec_domain"/>
</dbReference>
<dbReference type="EMBL" id="CAXITT010001277">
    <property type="protein sequence ID" value="CAL1548329.1"/>
    <property type="molecule type" value="Genomic_DNA"/>
</dbReference>
<dbReference type="InterPro" id="IPR001304">
    <property type="entry name" value="C-type_lectin-like"/>
</dbReference>
<dbReference type="PROSITE" id="PS00615">
    <property type="entry name" value="C_TYPE_LECTIN_1"/>
    <property type="match status" value="1"/>
</dbReference>
<dbReference type="Proteomes" id="UP001497497">
    <property type="component" value="Unassembled WGS sequence"/>
</dbReference>
<dbReference type="InterPro" id="IPR016186">
    <property type="entry name" value="C-type_lectin-like/link_sf"/>
</dbReference>
<dbReference type="Pfam" id="PF00059">
    <property type="entry name" value="Lectin_C"/>
    <property type="match status" value="1"/>
</dbReference>
<dbReference type="PROSITE" id="PS50041">
    <property type="entry name" value="C_TYPE_LECTIN_2"/>
    <property type="match status" value="1"/>
</dbReference>
<keyword evidence="1" id="KW-1015">Disulfide bond</keyword>
<comment type="caution">
    <text evidence="3">The sequence shown here is derived from an EMBL/GenBank/DDBJ whole genome shotgun (WGS) entry which is preliminary data.</text>
</comment>
<dbReference type="InterPro" id="IPR016187">
    <property type="entry name" value="CTDL_fold"/>
</dbReference>
<feature type="domain" description="C-type lectin" evidence="2">
    <location>
        <begin position="1"/>
        <end position="106"/>
    </location>
</feature>
<evidence type="ECO:0000259" key="2">
    <source>
        <dbReference type="PROSITE" id="PS50041"/>
    </source>
</evidence>
<proteinExistence type="predicted"/>
<dbReference type="InterPro" id="IPR018378">
    <property type="entry name" value="C-type_lectin_CS"/>
</dbReference>
<reference evidence="3 4" key="1">
    <citation type="submission" date="2024-04" db="EMBL/GenBank/DDBJ databases">
        <authorList>
            <consortium name="Genoscope - CEA"/>
            <person name="William W."/>
        </authorList>
    </citation>
    <scope>NUCLEOTIDE SEQUENCE [LARGE SCALE GENOMIC DNA]</scope>
</reference>
<keyword evidence="4" id="KW-1185">Reference proteome</keyword>
<organism evidence="3 4">
    <name type="scientific">Lymnaea stagnalis</name>
    <name type="common">Great pond snail</name>
    <name type="synonym">Helix stagnalis</name>
    <dbReference type="NCBI Taxonomy" id="6523"/>
    <lineage>
        <taxon>Eukaryota</taxon>
        <taxon>Metazoa</taxon>
        <taxon>Spiralia</taxon>
        <taxon>Lophotrochozoa</taxon>
        <taxon>Mollusca</taxon>
        <taxon>Gastropoda</taxon>
        <taxon>Heterobranchia</taxon>
        <taxon>Euthyneura</taxon>
        <taxon>Panpulmonata</taxon>
        <taxon>Hygrophila</taxon>
        <taxon>Lymnaeoidea</taxon>
        <taxon>Lymnaeidae</taxon>
        <taxon>Lymnaea</taxon>
    </lineage>
</organism>
<protein>
    <recommendedName>
        <fullName evidence="2">C-type lectin domain-containing protein</fullName>
    </recommendedName>
</protein>
<feature type="non-terminal residue" evidence="3">
    <location>
        <position position="1"/>
    </location>
</feature>
<sequence length="106" mass="11616">NYPQAQATCQAKGAVLASVKTFDKLTIVRNLVGANIAWVGADDMEKQGSFTWKLDSSPVTKETLKSVFALGEPNNSQGLEHCVHYYFKTGMLNDVQCSSTYGYVCE</sequence>
<dbReference type="Gene3D" id="3.10.100.10">
    <property type="entry name" value="Mannose-Binding Protein A, subunit A"/>
    <property type="match status" value="1"/>
</dbReference>
<dbReference type="CDD" id="cd00037">
    <property type="entry name" value="CLECT"/>
    <property type="match status" value="1"/>
</dbReference>
<dbReference type="SMART" id="SM00034">
    <property type="entry name" value="CLECT"/>
    <property type="match status" value="1"/>
</dbReference>